<evidence type="ECO:0000256" key="7">
    <source>
        <dbReference type="SAM" id="MobiDB-lite"/>
    </source>
</evidence>
<proteinExistence type="predicted"/>
<sequence length="723" mass="81360">MSNLIRSISQRFRRSLKRMPNSSSSSHGEIDARKACQCKVMLLDGTDLTIVVPKKALGQEVYDQVFYSLDLDERDYFGLQFMDHYHVQHWLDPLKKLHKQVPIGPPYTFRFRVKFYSSEPSNLREELTKYQFFLQLKQDILTGKLECPKEIAVELAALALQSELGDYNENDHTPAFVSEFRFHPMQDEQMELEILEKFKACRGQSPATAEFNYLNKAKWLEHYGVDMHTVEGKDGNQYSLGLTPTGMLVFDGRQKIGLFFWPKIQKLSFKKRKLCLAVEEDDEQNAGSVQLHTFVFHLASHKACKHLWKCAVEHHSFFRLTVHRNANRPVQQFFRLGSTFRYRGKTEYENVHKDGGRMSRRNSGTFERRPSQRYGPRQSHLVRQKRRQELKEQVAANIGITVPPPQPSHAHQTDVPTSHHSSPLGSRPSPVGSSNASAVSAQKEFGYIKPHMTTISPPPAPVNQQRVAAAEARLDDLIFSGRNASDSSLHTSGLKPTGHNDDGTQLQQQLKQLSESPVMRRPAVLVPKMDVNILPNNQKDVKPENGRIELKLNNLAVQREMDKHRSVDTNSSTVTSFDQPANGSLITTITIQQDGPSHISSGDNRLSTVSDTARLLPSPITPTSASSPFSRIPKYVAPPTIPPSKDTPKEVYFGMDRPFSGKTSAATSKLPPVSNGFRRETEISNVADISSTSIVSEVLRLLCYSTDLRLVLLPRLSACPAGV</sequence>
<evidence type="ECO:0000313" key="9">
    <source>
        <dbReference type="Proteomes" id="UP000887566"/>
    </source>
</evidence>
<dbReference type="GO" id="GO:0005886">
    <property type="term" value="C:plasma membrane"/>
    <property type="evidence" value="ECO:0007669"/>
    <property type="project" value="UniProtKB-ARBA"/>
</dbReference>
<dbReference type="PANTHER" id="PTHR23280:SF25">
    <property type="entry name" value="MOESIN_EZRIN_RADIXIN HOMOLOG 1"/>
    <property type="match status" value="1"/>
</dbReference>
<dbReference type="CDD" id="cd13186">
    <property type="entry name" value="FERM_C_NBL4_NBL5"/>
    <property type="match status" value="1"/>
</dbReference>
<evidence type="ECO:0000256" key="4">
    <source>
        <dbReference type="ARBA" id="ARBA00022490"/>
    </source>
</evidence>
<dbReference type="InterPro" id="IPR000798">
    <property type="entry name" value="Ez/rad/moesin-like"/>
</dbReference>
<comment type="subcellular location">
    <subcellularLocation>
        <location evidence="2">Cell junction</location>
        <location evidence="2">Adherens junction</location>
    </subcellularLocation>
    <subcellularLocation>
        <location evidence="6">Cell projection</location>
        <location evidence="6">Rhabdomere</location>
    </subcellularLocation>
    <subcellularLocation>
        <location evidence="1">Cytoplasm</location>
    </subcellularLocation>
</comment>
<dbReference type="Gene3D" id="2.30.29.30">
    <property type="entry name" value="Pleckstrin-homology domain (PH domain)/Phosphotyrosine-binding domain (PTB)"/>
    <property type="match status" value="1"/>
</dbReference>
<dbReference type="Pfam" id="PF09380">
    <property type="entry name" value="FERM_C"/>
    <property type="match status" value="1"/>
</dbReference>
<dbReference type="Gene3D" id="1.20.80.10">
    <property type="match status" value="1"/>
</dbReference>
<keyword evidence="4" id="KW-0963">Cytoplasm</keyword>
<dbReference type="SMART" id="SM01196">
    <property type="entry name" value="FERM_C"/>
    <property type="match status" value="1"/>
</dbReference>
<dbReference type="InterPro" id="IPR000299">
    <property type="entry name" value="FERM_domain"/>
</dbReference>
<evidence type="ECO:0000259" key="8">
    <source>
        <dbReference type="PROSITE" id="PS50057"/>
    </source>
</evidence>
<dbReference type="InterPro" id="IPR029071">
    <property type="entry name" value="Ubiquitin-like_domsf"/>
</dbReference>
<feature type="region of interest" description="Disordered" evidence="7">
    <location>
        <begin position="483"/>
        <end position="503"/>
    </location>
</feature>
<evidence type="ECO:0000313" key="10">
    <source>
        <dbReference type="WBParaSite" id="PSAMB.scaffold677size43986.g8010.t1"/>
    </source>
</evidence>
<protein>
    <recommendedName>
        <fullName evidence="3">Moesin/ezrin/radixin homolog 1</fullName>
    </recommendedName>
</protein>
<dbReference type="InterPro" id="IPR014352">
    <property type="entry name" value="FERM/acyl-CoA-bd_prot_sf"/>
</dbReference>
<dbReference type="FunFam" id="2.30.29.30:FF:000002">
    <property type="entry name" value="Band 4.1-like protein 5 isoform 1"/>
    <property type="match status" value="1"/>
</dbReference>
<dbReference type="GO" id="GO:0005856">
    <property type="term" value="C:cytoskeleton"/>
    <property type="evidence" value="ECO:0007669"/>
    <property type="project" value="TreeGrafter"/>
</dbReference>
<dbReference type="FunFam" id="1.20.80.10:FF:000003">
    <property type="entry name" value="Tyrosine-protein phosphatase non-receptor type 4"/>
    <property type="match status" value="1"/>
</dbReference>
<feature type="domain" description="FERM" evidence="8">
    <location>
        <begin position="36"/>
        <end position="322"/>
    </location>
</feature>
<dbReference type="GO" id="GO:0008092">
    <property type="term" value="F:cytoskeletal protein binding"/>
    <property type="evidence" value="ECO:0007669"/>
    <property type="project" value="InterPro"/>
</dbReference>
<dbReference type="SMART" id="SM01195">
    <property type="entry name" value="FA"/>
    <property type="match status" value="1"/>
</dbReference>
<dbReference type="SUPFAM" id="SSF54236">
    <property type="entry name" value="Ubiquitin-like"/>
    <property type="match status" value="1"/>
</dbReference>
<dbReference type="WBParaSite" id="PSAMB.scaffold677size43986.g8010.t1">
    <property type="protein sequence ID" value="PSAMB.scaffold677size43986.g8010.t1"/>
    <property type="gene ID" value="PSAMB.scaffold677size43986.g8010"/>
</dbReference>
<dbReference type="GO" id="GO:0005737">
    <property type="term" value="C:cytoplasm"/>
    <property type="evidence" value="ECO:0007669"/>
    <property type="project" value="UniProtKB-SubCell"/>
</dbReference>
<evidence type="ECO:0000256" key="5">
    <source>
        <dbReference type="ARBA" id="ARBA00022949"/>
    </source>
</evidence>
<dbReference type="InterPro" id="IPR035963">
    <property type="entry name" value="FERM_2"/>
</dbReference>
<dbReference type="SUPFAM" id="SSF50729">
    <property type="entry name" value="PH domain-like"/>
    <property type="match status" value="1"/>
</dbReference>
<dbReference type="SMART" id="SM00295">
    <property type="entry name" value="B41"/>
    <property type="match status" value="1"/>
</dbReference>
<dbReference type="InterPro" id="IPR019749">
    <property type="entry name" value="Band_41_domain"/>
</dbReference>
<dbReference type="InterPro" id="IPR014847">
    <property type="entry name" value="FA"/>
</dbReference>
<dbReference type="Pfam" id="PF00373">
    <property type="entry name" value="FERM_M"/>
    <property type="match status" value="1"/>
</dbReference>
<dbReference type="InterPro" id="IPR019747">
    <property type="entry name" value="FERM_CS"/>
</dbReference>
<dbReference type="PRINTS" id="PR00935">
    <property type="entry name" value="BAND41"/>
</dbReference>
<evidence type="ECO:0000256" key="1">
    <source>
        <dbReference type="ARBA" id="ARBA00004496"/>
    </source>
</evidence>
<dbReference type="CDD" id="cd14473">
    <property type="entry name" value="FERM_B-lobe"/>
    <property type="match status" value="1"/>
</dbReference>
<dbReference type="Pfam" id="PF09379">
    <property type="entry name" value="FERM_N"/>
    <property type="match status" value="1"/>
</dbReference>
<reference evidence="10" key="1">
    <citation type="submission" date="2022-11" db="UniProtKB">
        <authorList>
            <consortium name="WormBaseParasite"/>
        </authorList>
    </citation>
    <scope>IDENTIFICATION</scope>
</reference>
<dbReference type="PANTHER" id="PTHR23280">
    <property type="entry name" value="4.1 G PROTEIN"/>
    <property type="match status" value="1"/>
</dbReference>
<keyword evidence="5" id="KW-0965">Cell junction</keyword>
<dbReference type="Gene3D" id="3.10.20.90">
    <property type="entry name" value="Phosphatidylinositol 3-kinase Catalytic Subunit, Chain A, domain 1"/>
    <property type="match status" value="1"/>
</dbReference>
<organism evidence="9 10">
    <name type="scientific">Plectus sambesii</name>
    <dbReference type="NCBI Taxonomy" id="2011161"/>
    <lineage>
        <taxon>Eukaryota</taxon>
        <taxon>Metazoa</taxon>
        <taxon>Ecdysozoa</taxon>
        <taxon>Nematoda</taxon>
        <taxon>Chromadorea</taxon>
        <taxon>Plectida</taxon>
        <taxon>Plectina</taxon>
        <taxon>Plectoidea</taxon>
        <taxon>Plectidae</taxon>
        <taxon>Plectus</taxon>
    </lineage>
</organism>
<dbReference type="Pfam" id="PF08736">
    <property type="entry name" value="FA"/>
    <property type="match status" value="1"/>
</dbReference>
<dbReference type="SUPFAM" id="SSF47031">
    <property type="entry name" value="Second domain of FERM"/>
    <property type="match status" value="1"/>
</dbReference>
<dbReference type="CDD" id="cd17108">
    <property type="entry name" value="FERM_F1_EPB41L5_like"/>
    <property type="match status" value="1"/>
</dbReference>
<dbReference type="InterPro" id="IPR018980">
    <property type="entry name" value="FERM_PH-like_C"/>
</dbReference>
<dbReference type="InterPro" id="IPR018979">
    <property type="entry name" value="FERM_N"/>
</dbReference>
<evidence type="ECO:0000256" key="2">
    <source>
        <dbReference type="ARBA" id="ARBA00004536"/>
    </source>
</evidence>
<dbReference type="AlphaFoldDB" id="A0A914XAS6"/>
<dbReference type="InterPro" id="IPR011993">
    <property type="entry name" value="PH-like_dom_sf"/>
</dbReference>
<dbReference type="GO" id="GO:0005912">
    <property type="term" value="C:adherens junction"/>
    <property type="evidence" value="ECO:0007669"/>
    <property type="project" value="UniProtKB-SubCell"/>
</dbReference>
<keyword evidence="9" id="KW-1185">Reference proteome</keyword>
<dbReference type="InterPro" id="IPR019748">
    <property type="entry name" value="FERM_central"/>
</dbReference>
<feature type="region of interest" description="Disordered" evidence="7">
    <location>
        <begin position="351"/>
        <end position="438"/>
    </location>
</feature>
<dbReference type="Proteomes" id="UP000887566">
    <property type="component" value="Unplaced"/>
</dbReference>
<dbReference type="PRINTS" id="PR00661">
    <property type="entry name" value="ERMFAMILY"/>
</dbReference>
<evidence type="ECO:0000256" key="6">
    <source>
        <dbReference type="ARBA" id="ARBA00043944"/>
    </source>
</evidence>
<accession>A0A914XAS6</accession>
<dbReference type="PROSITE" id="PS50057">
    <property type="entry name" value="FERM_3"/>
    <property type="match status" value="1"/>
</dbReference>
<dbReference type="PROSITE" id="PS00660">
    <property type="entry name" value="FERM_1"/>
    <property type="match status" value="1"/>
</dbReference>
<dbReference type="GO" id="GO:0031032">
    <property type="term" value="P:actomyosin structure organization"/>
    <property type="evidence" value="ECO:0007669"/>
    <property type="project" value="TreeGrafter"/>
</dbReference>
<evidence type="ECO:0000256" key="3">
    <source>
        <dbReference type="ARBA" id="ARBA00022025"/>
    </source>
</evidence>
<feature type="compositionally biased region" description="Polar residues" evidence="7">
    <location>
        <begin position="414"/>
        <end position="424"/>
    </location>
</feature>
<name>A0A914XAS6_9BILA</name>
<dbReference type="FunFam" id="3.10.20.90:FF:000024">
    <property type="entry name" value="Erythrocyte membrane protein band 4.1-like 5"/>
    <property type="match status" value="1"/>
</dbReference>